<evidence type="ECO:0000313" key="12">
    <source>
        <dbReference type="EMBL" id="GFZ18408.1"/>
    </source>
</evidence>
<evidence type="ECO:0000256" key="3">
    <source>
        <dbReference type="ARBA" id="ARBA00022759"/>
    </source>
</evidence>
<evidence type="ECO:0000256" key="5">
    <source>
        <dbReference type="ARBA" id="ARBA00022842"/>
    </source>
</evidence>
<gene>
    <name evidence="12" type="ORF">Acr_27g0001470</name>
</gene>
<evidence type="ECO:0000256" key="4">
    <source>
        <dbReference type="ARBA" id="ARBA00022801"/>
    </source>
</evidence>
<dbReference type="AlphaFoldDB" id="A0A7J0H5V9"/>
<dbReference type="PANTHER" id="PTHR42648">
    <property type="entry name" value="TRANSPOSASE, PUTATIVE-RELATED"/>
    <property type="match status" value="1"/>
</dbReference>
<dbReference type="OrthoDB" id="3344688at2759"/>
<evidence type="ECO:0000256" key="7">
    <source>
        <dbReference type="ARBA" id="ARBA00022918"/>
    </source>
</evidence>
<feature type="region of interest" description="Disordered" evidence="10">
    <location>
        <begin position="305"/>
        <end position="385"/>
    </location>
</feature>
<feature type="compositionally biased region" description="Polar residues" evidence="10">
    <location>
        <begin position="363"/>
        <end position="372"/>
    </location>
</feature>
<dbReference type="SUPFAM" id="SSF53098">
    <property type="entry name" value="Ribonuclease H-like"/>
    <property type="match status" value="1"/>
</dbReference>
<keyword evidence="6" id="KW-0229">DNA integration</keyword>
<keyword evidence="2" id="KW-0479">Metal-binding</keyword>
<keyword evidence="8" id="KW-0808">Transferase</keyword>
<keyword evidence="1" id="KW-0540">Nuclease</keyword>
<dbReference type="InterPro" id="IPR039537">
    <property type="entry name" value="Retrotran_Ty1/copia-like"/>
</dbReference>
<keyword evidence="3" id="KW-0255">Endonuclease</keyword>
<keyword evidence="9" id="KW-0233">DNA recombination</keyword>
<feature type="domain" description="Integrase catalytic" evidence="11">
    <location>
        <begin position="62"/>
        <end position="232"/>
    </location>
</feature>
<feature type="compositionally biased region" description="Pro residues" evidence="10">
    <location>
        <begin position="321"/>
        <end position="340"/>
    </location>
</feature>
<evidence type="ECO:0000256" key="1">
    <source>
        <dbReference type="ARBA" id="ARBA00022722"/>
    </source>
</evidence>
<dbReference type="InterPro" id="IPR036397">
    <property type="entry name" value="RNaseH_sf"/>
</dbReference>
<evidence type="ECO:0000256" key="6">
    <source>
        <dbReference type="ARBA" id="ARBA00022908"/>
    </source>
</evidence>
<dbReference type="GO" id="GO:0003676">
    <property type="term" value="F:nucleic acid binding"/>
    <property type="evidence" value="ECO:0007669"/>
    <property type="project" value="InterPro"/>
</dbReference>
<reference evidence="12 13" key="1">
    <citation type="submission" date="2019-07" db="EMBL/GenBank/DDBJ databases">
        <title>De Novo Assembly of kiwifruit Actinidia rufa.</title>
        <authorList>
            <person name="Sugita-Konishi S."/>
            <person name="Sato K."/>
            <person name="Mori E."/>
            <person name="Abe Y."/>
            <person name="Kisaki G."/>
            <person name="Hamano K."/>
            <person name="Suezawa K."/>
            <person name="Otani M."/>
            <person name="Fukuda T."/>
            <person name="Manabe T."/>
            <person name="Gomi K."/>
            <person name="Tabuchi M."/>
            <person name="Akimitsu K."/>
            <person name="Kataoka I."/>
        </authorList>
    </citation>
    <scope>NUCLEOTIDE SEQUENCE [LARGE SCALE GENOMIC DNA]</scope>
    <source>
        <strain evidence="13">cv. Fuchu</strain>
    </source>
</reference>
<name>A0A7J0H5V9_9ERIC</name>
<feature type="region of interest" description="Disordered" evidence="10">
    <location>
        <begin position="64"/>
        <end position="87"/>
    </location>
</feature>
<evidence type="ECO:0000256" key="2">
    <source>
        <dbReference type="ARBA" id="ARBA00022723"/>
    </source>
</evidence>
<dbReference type="GO" id="GO:0003964">
    <property type="term" value="F:RNA-directed DNA polymerase activity"/>
    <property type="evidence" value="ECO:0007669"/>
    <property type="project" value="UniProtKB-KW"/>
</dbReference>
<evidence type="ECO:0000313" key="13">
    <source>
        <dbReference type="Proteomes" id="UP000585474"/>
    </source>
</evidence>
<dbReference type="InterPro" id="IPR001584">
    <property type="entry name" value="Integrase_cat-core"/>
</dbReference>
<dbReference type="Gene3D" id="3.30.420.10">
    <property type="entry name" value="Ribonuclease H-like superfamily/Ribonuclease H"/>
    <property type="match status" value="1"/>
</dbReference>
<evidence type="ECO:0000256" key="8">
    <source>
        <dbReference type="ARBA" id="ARBA00022932"/>
    </source>
</evidence>
<comment type="caution">
    <text evidence="12">The sequence shown here is derived from an EMBL/GenBank/DDBJ whole genome shotgun (WGS) entry which is preliminary data.</text>
</comment>
<dbReference type="PANTHER" id="PTHR42648:SF11">
    <property type="entry name" value="TRANSPOSON TY4-P GAG-POL POLYPROTEIN"/>
    <property type="match status" value="1"/>
</dbReference>
<dbReference type="InterPro" id="IPR057670">
    <property type="entry name" value="SH3_retrovirus"/>
</dbReference>
<dbReference type="Proteomes" id="UP000585474">
    <property type="component" value="Unassembled WGS sequence"/>
</dbReference>
<proteinExistence type="predicted"/>
<evidence type="ECO:0000256" key="10">
    <source>
        <dbReference type="SAM" id="MobiDB-lite"/>
    </source>
</evidence>
<keyword evidence="4" id="KW-0378">Hydrolase</keyword>
<dbReference type="GO" id="GO:0006310">
    <property type="term" value="P:DNA recombination"/>
    <property type="evidence" value="ECO:0007669"/>
    <property type="project" value="UniProtKB-KW"/>
</dbReference>
<dbReference type="Pfam" id="PF25597">
    <property type="entry name" value="SH3_retrovirus"/>
    <property type="match status" value="1"/>
</dbReference>
<evidence type="ECO:0000259" key="11">
    <source>
        <dbReference type="PROSITE" id="PS50994"/>
    </source>
</evidence>
<dbReference type="GO" id="GO:0004519">
    <property type="term" value="F:endonuclease activity"/>
    <property type="evidence" value="ECO:0007669"/>
    <property type="project" value="UniProtKB-KW"/>
</dbReference>
<dbReference type="PROSITE" id="PS50994">
    <property type="entry name" value="INTEGRASE"/>
    <property type="match status" value="1"/>
</dbReference>
<keyword evidence="8" id="KW-0239">DNA-directed DNA polymerase</keyword>
<keyword evidence="5" id="KW-0460">Magnesium</keyword>
<keyword evidence="13" id="KW-1185">Reference proteome</keyword>
<dbReference type="InterPro" id="IPR012337">
    <property type="entry name" value="RNaseH-like_sf"/>
</dbReference>
<keyword evidence="8" id="KW-0548">Nucleotidyltransferase</keyword>
<protein>
    <recommendedName>
        <fullName evidence="11">Integrase catalytic domain-containing protein</fullName>
    </recommendedName>
</protein>
<accession>A0A7J0H5V9</accession>
<dbReference type="GO" id="GO:0046872">
    <property type="term" value="F:metal ion binding"/>
    <property type="evidence" value="ECO:0007669"/>
    <property type="project" value="UniProtKB-KW"/>
</dbReference>
<sequence>MVMSGGVIFYHLFHSLLESPPIVPDQRAFASSSGTHLYCQHYHKPGHLIDRCWVLHPELKQQFFRPRRGGRGDGRSGGRGRGTPRTDAIAEVEPIPTDLLYTSNNFSSQIAQLQSHLGLATASQSSGPTAAIVAETPTALHSKSGHPTWILDLGANNHMTGPDFEEDFWQGNGVVERKNRYIMSVVRCLLRGMRVPKYFWHMAVLTATYLINRTPSRVLQGKAPLHVLQPASTLFSIIPRVFGCTCFVQNWSPTRTKLDDKAVRCIFLGCSSMSKGYRCYDPATRHMYHSLDVTFLETVPFFSDCPPPPGSSSEILATDDPIPPRPLPILEPPSSTPPPNGSLLPIASQDPSPRTPAPLPVSSPESGMSSPLVSDIPPPRYPTRVRRSPSRFLLFNSTNHPIT</sequence>
<dbReference type="EMBL" id="BJWL01000027">
    <property type="protein sequence ID" value="GFZ18408.1"/>
    <property type="molecule type" value="Genomic_DNA"/>
</dbReference>
<evidence type="ECO:0000256" key="9">
    <source>
        <dbReference type="ARBA" id="ARBA00023172"/>
    </source>
</evidence>
<dbReference type="GO" id="GO:0015074">
    <property type="term" value="P:DNA integration"/>
    <property type="evidence" value="ECO:0007669"/>
    <property type="project" value="UniProtKB-KW"/>
</dbReference>
<dbReference type="GO" id="GO:0016787">
    <property type="term" value="F:hydrolase activity"/>
    <property type="evidence" value="ECO:0007669"/>
    <property type="project" value="UniProtKB-KW"/>
</dbReference>
<organism evidence="12 13">
    <name type="scientific">Actinidia rufa</name>
    <dbReference type="NCBI Taxonomy" id="165716"/>
    <lineage>
        <taxon>Eukaryota</taxon>
        <taxon>Viridiplantae</taxon>
        <taxon>Streptophyta</taxon>
        <taxon>Embryophyta</taxon>
        <taxon>Tracheophyta</taxon>
        <taxon>Spermatophyta</taxon>
        <taxon>Magnoliopsida</taxon>
        <taxon>eudicotyledons</taxon>
        <taxon>Gunneridae</taxon>
        <taxon>Pentapetalae</taxon>
        <taxon>asterids</taxon>
        <taxon>Ericales</taxon>
        <taxon>Actinidiaceae</taxon>
        <taxon>Actinidia</taxon>
    </lineage>
</organism>
<dbReference type="GO" id="GO:0003887">
    <property type="term" value="F:DNA-directed DNA polymerase activity"/>
    <property type="evidence" value="ECO:0007669"/>
    <property type="project" value="UniProtKB-KW"/>
</dbReference>
<keyword evidence="7" id="KW-0695">RNA-directed DNA polymerase</keyword>